<dbReference type="SUPFAM" id="SSF82185">
    <property type="entry name" value="Histone H3 K4-specific methyltransferase SET7/9 N-terminal domain"/>
    <property type="match status" value="1"/>
</dbReference>
<sequence length="672" mass="75195">MSVYEEMEVQALGRPCILGQLYNAAASEFVNKQFFLVDKVKTIVVPHQTEESFLKEVKSLEDRARTLNISASLTINILGFSIGTYGSYLDRKEDYINSHTISMIYRGRTRREYINVQSVHDGIAMNHDDVKLAQATHVVTAITYGGNAVGTFTEKDTKHLARTDSRGSFDLTLFKNLSNAFIKPYLGTSDREKINGHNLDIRLIAEFMDRQKDAPTNAIDLITTVKKAKEKIGAGVPCDIILTPLSRFGLPSEFRELGDAEMKSLTSFYDQLIDLNAGRSYLLSYHDSNHGTIFPSFVAHCRTRSRAVEDLLRRAREELGDYLVAYRTGVENKTVDAFILQNRTTFTEEKQKFNDDIDQSNVLVNKFGTAMKHGFPFITASGLRAAMDKAIVVLVVVPGSVSHVKLLSVYRGLADDIRKWRASEDEKATKTTAEVASTTIYHSIYADPQREDDFIFLDSSKNFIRASLAAVQQEKDATLLTFGLSLDSTGKPEWNTLNQEGWGIIINKQERWRYVGAVHRGLQHGTGAITYRDGSSYSGGWYLGQREGLGELFSADTGVSIEKGIFLDNNLVHDGIVVDATIYRHDIPVDFAHVTLRLYESISSHVGRIAKVFGWELGDKFRVSLVSPVATFRSIEFMVNGKRIDPSEDPDLAYSSWPLDAVGEKKIKVTVI</sequence>
<dbReference type="OrthoDB" id="8954335at2759"/>
<dbReference type="AlphaFoldDB" id="A0A9P6CBA3"/>
<dbReference type="InterPro" id="IPR056072">
    <property type="entry name" value="SNTX_MACPF/CDC-like_dom"/>
</dbReference>
<dbReference type="PANTHER" id="PTHR31594">
    <property type="entry name" value="AIG1-TYPE G DOMAIN-CONTAINING PROTEIN"/>
    <property type="match status" value="1"/>
</dbReference>
<dbReference type="EMBL" id="MU150320">
    <property type="protein sequence ID" value="KAF9459247.1"/>
    <property type="molecule type" value="Genomic_DNA"/>
</dbReference>
<dbReference type="Gene3D" id="2.20.110.10">
    <property type="entry name" value="Histone H3 K4-specific methyltransferase SET7/9 N-terminal domain"/>
    <property type="match status" value="1"/>
</dbReference>
<organism evidence="3 4">
    <name type="scientific">Collybia nuda</name>
    <dbReference type="NCBI Taxonomy" id="64659"/>
    <lineage>
        <taxon>Eukaryota</taxon>
        <taxon>Fungi</taxon>
        <taxon>Dikarya</taxon>
        <taxon>Basidiomycota</taxon>
        <taxon>Agaricomycotina</taxon>
        <taxon>Agaricomycetes</taxon>
        <taxon>Agaricomycetidae</taxon>
        <taxon>Agaricales</taxon>
        <taxon>Tricholomatineae</taxon>
        <taxon>Clitocybaceae</taxon>
        <taxon>Collybia</taxon>
    </lineage>
</organism>
<feature type="domain" description="SNTX MACPF/CDC-like" evidence="2">
    <location>
        <begin position="10"/>
        <end position="153"/>
    </location>
</feature>
<name>A0A9P6CBA3_9AGAR</name>
<proteinExistence type="predicted"/>
<dbReference type="Pfam" id="PF02493">
    <property type="entry name" value="MORN"/>
    <property type="match status" value="2"/>
</dbReference>
<dbReference type="PANTHER" id="PTHR31594:SF14">
    <property type="entry name" value="FIBRONECTIN TYPE-III DOMAIN-CONTAINING PROTEIN"/>
    <property type="match status" value="1"/>
</dbReference>
<gene>
    <name evidence="3" type="ORF">BDZ94DRAFT_1050947</name>
</gene>
<keyword evidence="1" id="KW-0677">Repeat</keyword>
<dbReference type="InterPro" id="IPR003409">
    <property type="entry name" value="MORN"/>
</dbReference>
<comment type="caution">
    <text evidence="3">The sequence shown here is derived from an EMBL/GenBank/DDBJ whole genome shotgun (WGS) entry which is preliminary data.</text>
</comment>
<evidence type="ECO:0000313" key="4">
    <source>
        <dbReference type="Proteomes" id="UP000807353"/>
    </source>
</evidence>
<protein>
    <recommendedName>
        <fullName evidence="2">SNTX MACPF/CDC-like domain-containing protein</fullName>
    </recommendedName>
</protein>
<accession>A0A9P6CBA3</accession>
<dbReference type="Proteomes" id="UP000807353">
    <property type="component" value="Unassembled WGS sequence"/>
</dbReference>
<evidence type="ECO:0000313" key="3">
    <source>
        <dbReference type="EMBL" id="KAF9459247.1"/>
    </source>
</evidence>
<keyword evidence="4" id="KW-1185">Reference proteome</keyword>
<dbReference type="InterPro" id="IPR052090">
    <property type="entry name" value="Cytolytic_pore-forming_toxin"/>
</dbReference>
<evidence type="ECO:0000256" key="1">
    <source>
        <dbReference type="ARBA" id="ARBA00022737"/>
    </source>
</evidence>
<evidence type="ECO:0000259" key="2">
    <source>
        <dbReference type="Pfam" id="PF24674"/>
    </source>
</evidence>
<dbReference type="Pfam" id="PF24674">
    <property type="entry name" value="MACPF_SNTX"/>
    <property type="match status" value="1"/>
</dbReference>
<reference evidence="3" key="1">
    <citation type="submission" date="2020-11" db="EMBL/GenBank/DDBJ databases">
        <authorList>
            <consortium name="DOE Joint Genome Institute"/>
            <person name="Ahrendt S."/>
            <person name="Riley R."/>
            <person name="Andreopoulos W."/>
            <person name="Labutti K."/>
            <person name="Pangilinan J."/>
            <person name="Ruiz-Duenas F.J."/>
            <person name="Barrasa J.M."/>
            <person name="Sanchez-Garcia M."/>
            <person name="Camarero S."/>
            <person name="Miyauchi S."/>
            <person name="Serrano A."/>
            <person name="Linde D."/>
            <person name="Babiker R."/>
            <person name="Drula E."/>
            <person name="Ayuso-Fernandez I."/>
            <person name="Pacheco R."/>
            <person name="Padilla G."/>
            <person name="Ferreira P."/>
            <person name="Barriuso J."/>
            <person name="Kellner H."/>
            <person name="Castanera R."/>
            <person name="Alfaro M."/>
            <person name="Ramirez L."/>
            <person name="Pisabarro A.G."/>
            <person name="Kuo A."/>
            <person name="Tritt A."/>
            <person name="Lipzen A."/>
            <person name="He G."/>
            <person name="Yan M."/>
            <person name="Ng V."/>
            <person name="Cullen D."/>
            <person name="Martin F."/>
            <person name="Rosso M.-N."/>
            <person name="Henrissat B."/>
            <person name="Hibbett D."/>
            <person name="Martinez A.T."/>
            <person name="Grigoriev I.V."/>
        </authorList>
    </citation>
    <scope>NUCLEOTIDE SEQUENCE</scope>
    <source>
        <strain evidence="3">CBS 247.69</strain>
    </source>
</reference>